<evidence type="ECO:0000256" key="1">
    <source>
        <dbReference type="ARBA" id="ARBA00008987"/>
    </source>
</evidence>
<dbReference type="AlphaFoldDB" id="A0A0D2VN16"/>
<dbReference type="SUPFAM" id="SSF52833">
    <property type="entry name" value="Thioredoxin-like"/>
    <property type="match status" value="1"/>
</dbReference>
<sequence length="138" mass="15332">MNATHSFLYNFTMSIVRVAGLDQFRAAAETAKAANAGRLFALFCGSKDPATGNSWCPDCVASEPHIMKEFGKQTDATLIYCTVGERAEWKDSNNVFRKAADLRVACVPTLLEVDTKRRLNDAQCQDPKLVAMFFEEED</sequence>
<dbReference type="EMBL" id="KE346362">
    <property type="protein sequence ID" value="KJE91597.1"/>
    <property type="molecule type" value="Genomic_DNA"/>
</dbReference>
<comment type="similarity">
    <text evidence="1">Belongs to the thioredoxin family.</text>
</comment>
<dbReference type="GO" id="GO:0005829">
    <property type="term" value="C:cytosol"/>
    <property type="evidence" value="ECO:0007669"/>
    <property type="project" value="TreeGrafter"/>
</dbReference>
<proteinExistence type="inferred from homology"/>
<dbReference type="Proteomes" id="UP000008743">
    <property type="component" value="Unassembled WGS sequence"/>
</dbReference>
<evidence type="ECO:0000313" key="3">
    <source>
        <dbReference type="EMBL" id="KJE91597.1"/>
    </source>
</evidence>
<dbReference type="OrthoDB" id="78947at2759"/>
<accession>A0A0D2VN16</accession>
<dbReference type="Gene3D" id="3.40.30.10">
    <property type="entry name" value="Glutaredoxin"/>
    <property type="match status" value="1"/>
</dbReference>
<gene>
    <name evidence="3" type="ORF">CAOG_002715</name>
</gene>
<dbReference type="InterPro" id="IPR036249">
    <property type="entry name" value="Thioredoxin-like_sf"/>
</dbReference>
<dbReference type="STRING" id="595528.A0A0D2VN16"/>
<dbReference type="PANTHER" id="PTHR12452:SF0">
    <property type="entry name" value="THIOREDOXIN DOMAIN-CONTAINING PROTEIN 17"/>
    <property type="match status" value="1"/>
</dbReference>
<dbReference type="InterPro" id="IPR045108">
    <property type="entry name" value="TXNDC17-like"/>
</dbReference>
<dbReference type="GO" id="GO:0047134">
    <property type="term" value="F:protein-disulfide reductase [NAD(P)H] activity"/>
    <property type="evidence" value="ECO:0007669"/>
    <property type="project" value="InterPro"/>
</dbReference>
<keyword evidence="4" id="KW-1185">Reference proteome</keyword>
<evidence type="ECO:0000313" key="4">
    <source>
        <dbReference type="Proteomes" id="UP000008743"/>
    </source>
</evidence>
<protein>
    <recommendedName>
        <fullName evidence="2">Thioredoxin domain-containing protein</fullName>
    </recommendedName>
</protein>
<evidence type="ECO:0000259" key="2">
    <source>
        <dbReference type="Pfam" id="PF06110"/>
    </source>
</evidence>
<name>A0A0D2VN16_CAPO3</name>
<feature type="domain" description="Thioredoxin" evidence="2">
    <location>
        <begin position="28"/>
        <end position="136"/>
    </location>
</feature>
<dbReference type="PhylomeDB" id="A0A0D2VN16"/>
<dbReference type="InterPro" id="IPR010357">
    <property type="entry name" value="TXNDC17_dom"/>
</dbReference>
<dbReference type="PANTHER" id="PTHR12452">
    <property type="entry name" value="42-9-9 PROTEIN-RELATED"/>
    <property type="match status" value="1"/>
</dbReference>
<reference evidence="4" key="1">
    <citation type="submission" date="2011-02" db="EMBL/GenBank/DDBJ databases">
        <title>The Genome Sequence of Capsaspora owczarzaki ATCC 30864.</title>
        <authorList>
            <person name="Russ C."/>
            <person name="Cuomo C."/>
            <person name="Burger G."/>
            <person name="Gray M.W."/>
            <person name="Holland P.W.H."/>
            <person name="King N."/>
            <person name="Lang F.B.F."/>
            <person name="Roger A.J."/>
            <person name="Ruiz-Trillo I."/>
            <person name="Young S.K."/>
            <person name="Zeng Q."/>
            <person name="Gargeya S."/>
            <person name="Alvarado L."/>
            <person name="Berlin A."/>
            <person name="Chapman S.B."/>
            <person name="Chen Z."/>
            <person name="Freedman E."/>
            <person name="Gellesch M."/>
            <person name="Goldberg J."/>
            <person name="Griggs A."/>
            <person name="Gujja S."/>
            <person name="Heilman E."/>
            <person name="Heiman D."/>
            <person name="Howarth C."/>
            <person name="Mehta T."/>
            <person name="Neiman D."/>
            <person name="Pearson M."/>
            <person name="Roberts A."/>
            <person name="Saif S."/>
            <person name="Shea T."/>
            <person name="Shenoy N."/>
            <person name="Sisk P."/>
            <person name="Stolte C."/>
            <person name="Sykes S."/>
            <person name="White J."/>
            <person name="Yandava C."/>
            <person name="Haas B."/>
            <person name="Nusbaum C."/>
            <person name="Birren B."/>
        </authorList>
    </citation>
    <scope>NUCLEOTIDE SEQUENCE</scope>
    <source>
        <strain evidence="4">ATCC 30864</strain>
    </source>
</reference>
<dbReference type="Pfam" id="PF06110">
    <property type="entry name" value="TXD17-like_Trx"/>
    <property type="match status" value="1"/>
</dbReference>
<organism evidence="3 4">
    <name type="scientific">Capsaspora owczarzaki (strain ATCC 30864)</name>
    <dbReference type="NCBI Taxonomy" id="595528"/>
    <lineage>
        <taxon>Eukaryota</taxon>
        <taxon>Filasterea</taxon>
        <taxon>Capsaspora</taxon>
    </lineage>
</organism>
<dbReference type="InParanoid" id="A0A0D2VN16"/>
<dbReference type="eggNOG" id="KOG3425">
    <property type="taxonomic scope" value="Eukaryota"/>
</dbReference>